<gene>
    <name evidence="3" type="ORF">GCM10022281_10680</name>
</gene>
<feature type="transmembrane region" description="Helical" evidence="2">
    <location>
        <begin position="43"/>
        <end position="64"/>
    </location>
</feature>
<dbReference type="EMBL" id="BAABBR010000001">
    <property type="protein sequence ID" value="GAA4032835.1"/>
    <property type="molecule type" value="Genomic_DNA"/>
</dbReference>
<evidence type="ECO:0000256" key="1">
    <source>
        <dbReference type="SAM" id="MobiDB-lite"/>
    </source>
</evidence>
<dbReference type="RefSeq" id="WP_344695997.1">
    <property type="nucleotide sequence ID" value="NZ_BAABBR010000001.1"/>
</dbReference>
<accession>A0ABP7TYA0</accession>
<protein>
    <submittedName>
        <fullName evidence="3">Uncharacterized protein</fullName>
    </submittedName>
</protein>
<proteinExistence type="predicted"/>
<keyword evidence="2" id="KW-0812">Transmembrane</keyword>
<keyword evidence="2" id="KW-0472">Membrane</keyword>
<evidence type="ECO:0000256" key="2">
    <source>
        <dbReference type="SAM" id="Phobius"/>
    </source>
</evidence>
<dbReference type="Proteomes" id="UP001424459">
    <property type="component" value="Unassembled WGS sequence"/>
</dbReference>
<evidence type="ECO:0000313" key="3">
    <source>
        <dbReference type="EMBL" id="GAA4032835.1"/>
    </source>
</evidence>
<comment type="caution">
    <text evidence="3">The sequence shown here is derived from an EMBL/GenBank/DDBJ whole genome shotgun (WGS) entry which is preliminary data.</text>
</comment>
<sequence length="82" mass="9090">MGRLKKAVDLVGGPRPVGSRIRRDPPPPPEKKLSPSELREREAWIIGTGITVFAIAMLVIFISIGRWTEHSPSETNILIEGF</sequence>
<reference evidence="4" key="1">
    <citation type="journal article" date="2019" name="Int. J. Syst. Evol. Microbiol.">
        <title>The Global Catalogue of Microorganisms (GCM) 10K type strain sequencing project: providing services to taxonomists for standard genome sequencing and annotation.</title>
        <authorList>
            <consortium name="The Broad Institute Genomics Platform"/>
            <consortium name="The Broad Institute Genome Sequencing Center for Infectious Disease"/>
            <person name="Wu L."/>
            <person name="Ma J."/>
        </authorList>
    </citation>
    <scope>NUCLEOTIDE SEQUENCE [LARGE SCALE GENOMIC DNA]</scope>
    <source>
        <strain evidence="4">JCM 17564</strain>
    </source>
</reference>
<feature type="compositionally biased region" description="Basic and acidic residues" evidence="1">
    <location>
        <begin position="21"/>
        <end position="36"/>
    </location>
</feature>
<keyword evidence="4" id="KW-1185">Reference proteome</keyword>
<feature type="region of interest" description="Disordered" evidence="1">
    <location>
        <begin position="1"/>
        <end position="36"/>
    </location>
</feature>
<keyword evidence="2" id="KW-1133">Transmembrane helix</keyword>
<name>A0ABP7TYA0_9SPHN</name>
<organism evidence="3 4">
    <name type="scientific">Sphingomonas rosea</name>
    <dbReference type="NCBI Taxonomy" id="335605"/>
    <lineage>
        <taxon>Bacteria</taxon>
        <taxon>Pseudomonadati</taxon>
        <taxon>Pseudomonadota</taxon>
        <taxon>Alphaproteobacteria</taxon>
        <taxon>Sphingomonadales</taxon>
        <taxon>Sphingomonadaceae</taxon>
        <taxon>Sphingomonas</taxon>
    </lineage>
</organism>
<evidence type="ECO:0000313" key="4">
    <source>
        <dbReference type="Proteomes" id="UP001424459"/>
    </source>
</evidence>